<proteinExistence type="predicted"/>
<name>A0AAV7V0W6_PLEWA</name>
<dbReference type="Proteomes" id="UP001066276">
    <property type="component" value="Chromosome 2_2"/>
</dbReference>
<dbReference type="EMBL" id="JANPWB010000004">
    <property type="protein sequence ID" value="KAJ1195064.1"/>
    <property type="molecule type" value="Genomic_DNA"/>
</dbReference>
<evidence type="ECO:0000313" key="1">
    <source>
        <dbReference type="EMBL" id="KAJ1195064.1"/>
    </source>
</evidence>
<dbReference type="AlphaFoldDB" id="A0AAV7V0W6"/>
<accession>A0AAV7V0W6</accession>
<keyword evidence="2" id="KW-1185">Reference proteome</keyword>
<sequence>MAMWRLSFLHRKIGSPEHPAQSNVPHRRAWLLAARHYATPVCSAPSLGPPGDLRPHMSLSEVAPCGPAGSGVPLLRPIGPAAQHQCQGSLASATPTRVAKKCVVSAATTRSLAGRRRE</sequence>
<comment type="caution">
    <text evidence="1">The sequence shown here is derived from an EMBL/GenBank/DDBJ whole genome shotgun (WGS) entry which is preliminary data.</text>
</comment>
<organism evidence="1 2">
    <name type="scientific">Pleurodeles waltl</name>
    <name type="common">Iberian ribbed newt</name>
    <dbReference type="NCBI Taxonomy" id="8319"/>
    <lineage>
        <taxon>Eukaryota</taxon>
        <taxon>Metazoa</taxon>
        <taxon>Chordata</taxon>
        <taxon>Craniata</taxon>
        <taxon>Vertebrata</taxon>
        <taxon>Euteleostomi</taxon>
        <taxon>Amphibia</taxon>
        <taxon>Batrachia</taxon>
        <taxon>Caudata</taxon>
        <taxon>Salamandroidea</taxon>
        <taxon>Salamandridae</taxon>
        <taxon>Pleurodelinae</taxon>
        <taxon>Pleurodeles</taxon>
    </lineage>
</organism>
<reference evidence="1" key="1">
    <citation type="journal article" date="2022" name="bioRxiv">
        <title>Sequencing and chromosome-scale assembly of the giantPleurodeles waltlgenome.</title>
        <authorList>
            <person name="Brown T."/>
            <person name="Elewa A."/>
            <person name="Iarovenko S."/>
            <person name="Subramanian E."/>
            <person name="Araus A.J."/>
            <person name="Petzold A."/>
            <person name="Susuki M."/>
            <person name="Suzuki K.-i.T."/>
            <person name="Hayashi T."/>
            <person name="Toyoda A."/>
            <person name="Oliveira C."/>
            <person name="Osipova E."/>
            <person name="Leigh N.D."/>
            <person name="Simon A."/>
            <person name="Yun M.H."/>
        </authorList>
    </citation>
    <scope>NUCLEOTIDE SEQUENCE</scope>
    <source>
        <strain evidence="1">20211129_DDA</strain>
        <tissue evidence="1">Liver</tissue>
    </source>
</reference>
<evidence type="ECO:0000313" key="2">
    <source>
        <dbReference type="Proteomes" id="UP001066276"/>
    </source>
</evidence>
<gene>
    <name evidence="1" type="ORF">NDU88_004347</name>
</gene>
<protein>
    <submittedName>
        <fullName evidence="1">Uncharacterized protein</fullName>
    </submittedName>
</protein>